<dbReference type="PANTHER" id="PTHR32552:SF82">
    <property type="entry name" value="FCUA PROTEIN"/>
    <property type="match status" value="1"/>
</dbReference>
<keyword evidence="12" id="KW-0732">Signal</keyword>
<evidence type="ECO:0000256" key="2">
    <source>
        <dbReference type="ARBA" id="ARBA00009810"/>
    </source>
</evidence>
<feature type="domain" description="TonB-dependent receptor-like beta-barrel" evidence="13">
    <location>
        <begin position="242"/>
        <end position="702"/>
    </location>
</feature>
<evidence type="ECO:0000256" key="3">
    <source>
        <dbReference type="ARBA" id="ARBA00022448"/>
    </source>
</evidence>
<evidence type="ECO:0000256" key="1">
    <source>
        <dbReference type="ARBA" id="ARBA00004571"/>
    </source>
</evidence>
<dbReference type="CDD" id="cd01347">
    <property type="entry name" value="ligand_gated_channel"/>
    <property type="match status" value="1"/>
</dbReference>
<dbReference type="InterPro" id="IPR012910">
    <property type="entry name" value="Plug_dom"/>
</dbReference>
<organism evidence="15 16">
    <name type="scientific">Luteimonas fraxinea</name>
    <dbReference type="NCBI Taxonomy" id="2901869"/>
    <lineage>
        <taxon>Bacteria</taxon>
        <taxon>Pseudomonadati</taxon>
        <taxon>Pseudomonadota</taxon>
        <taxon>Gammaproteobacteria</taxon>
        <taxon>Lysobacterales</taxon>
        <taxon>Lysobacteraceae</taxon>
        <taxon>Luteimonas</taxon>
    </lineage>
</organism>
<name>A0ABS8UD22_9GAMM</name>
<comment type="subcellular location">
    <subcellularLocation>
        <location evidence="1 10">Cell outer membrane</location>
        <topology evidence="1 10">Multi-pass membrane protein</topology>
    </subcellularLocation>
</comment>
<evidence type="ECO:0000256" key="8">
    <source>
        <dbReference type="ARBA" id="ARBA00023170"/>
    </source>
</evidence>
<evidence type="ECO:0000256" key="12">
    <source>
        <dbReference type="SAM" id="SignalP"/>
    </source>
</evidence>
<evidence type="ECO:0000256" key="11">
    <source>
        <dbReference type="RuleBase" id="RU003357"/>
    </source>
</evidence>
<keyword evidence="9 10" id="KW-0998">Cell outer membrane</keyword>
<dbReference type="Pfam" id="PF07715">
    <property type="entry name" value="Plug"/>
    <property type="match status" value="1"/>
</dbReference>
<reference evidence="15" key="2">
    <citation type="journal article" date="2022" name="Syst. Appl. Microbiol.">
        <title>Physiological and genomic characterisation of Luteimonas fraxinea sp. nov., a bacterial species associated with trees tolerant to ash dieback.</title>
        <authorList>
            <person name="Ulrich K."/>
            <person name="Becker R."/>
            <person name="Behrendt U."/>
            <person name="Kube M."/>
            <person name="Schneck V."/>
            <person name="Ulrich A."/>
        </authorList>
    </citation>
    <scope>NUCLEOTIDE SEQUENCE</scope>
    <source>
        <strain evidence="15">A1P009</strain>
    </source>
</reference>
<keyword evidence="3 10" id="KW-0813">Transport</keyword>
<dbReference type="PANTHER" id="PTHR32552">
    <property type="entry name" value="FERRICHROME IRON RECEPTOR-RELATED"/>
    <property type="match status" value="1"/>
</dbReference>
<evidence type="ECO:0000256" key="4">
    <source>
        <dbReference type="ARBA" id="ARBA00022452"/>
    </source>
</evidence>
<dbReference type="SUPFAM" id="SSF56935">
    <property type="entry name" value="Porins"/>
    <property type="match status" value="1"/>
</dbReference>
<dbReference type="EMBL" id="JAJQKU010000003">
    <property type="protein sequence ID" value="MCD9097392.1"/>
    <property type="molecule type" value="Genomic_DNA"/>
</dbReference>
<proteinExistence type="inferred from homology"/>
<dbReference type="Gene3D" id="2.40.170.20">
    <property type="entry name" value="TonB-dependent receptor, beta-barrel domain"/>
    <property type="match status" value="1"/>
</dbReference>
<keyword evidence="7 10" id="KW-0472">Membrane</keyword>
<accession>A0ABS8UD22</accession>
<evidence type="ECO:0000313" key="16">
    <source>
        <dbReference type="Proteomes" id="UP001430360"/>
    </source>
</evidence>
<evidence type="ECO:0000259" key="13">
    <source>
        <dbReference type="Pfam" id="PF00593"/>
    </source>
</evidence>
<dbReference type="Proteomes" id="UP001430360">
    <property type="component" value="Unassembled WGS sequence"/>
</dbReference>
<keyword evidence="16" id="KW-1185">Reference proteome</keyword>
<feature type="signal peptide" evidence="12">
    <location>
        <begin position="1"/>
        <end position="26"/>
    </location>
</feature>
<gene>
    <name evidence="15" type="ORF">LTT95_10630</name>
</gene>
<dbReference type="InterPro" id="IPR039426">
    <property type="entry name" value="TonB-dep_rcpt-like"/>
</dbReference>
<evidence type="ECO:0000256" key="6">
    <source>
        <dbReference type="ARBA" id="ARBA00023077"/>
    </source>
</evidence>
<feature type="domain" description="TonB-dependent receptor plug" evidence="14">
    <location>
        <begin position="71"/>
        <end position="167"/>
    </location>
</feature>
<keyword evidence="6 11" id="KW-0798">TonB box</keyword>
<evidence type="ECO:0000259" key="14">
    <source>
        <dbReference type="Pfam" id="PF07715"/>
    </source>
</evidence>
<comment type="similarity">
    <text evidence="2 10 11">Belongs to the TonB-dependent receptor family.</text>
</comment>
<evidence type="ECO:0000313" key="15">
    <source>
        <dbReference type="EMBL" id="MCD9097392.1"/>
    </source>
</evidence>
<reference evidence="15" key="1">
    <citation type="submission" date="2021-12" db="EMBL/GenBank/DDBJ databases">
        <authorList>
            <person name="Ulrich A."/>
        </authorList>
    </citation>
    <scope>NUCLEOTIDE SEQUENCE</scope>
    <source>
        <strain evidence="15">A1P009</strain>
    </source>
</reference>
<sequence>MSHRHPRRCHLALLIAASLSAPCAFAQDVQSPRADDAARMLDRVIVTAQRGNQTGVSRAGGVGVLGEQAAEDVPFGIRSFNAALILNQQPQTLGQVLENDPSVRTTYGFGNAAEQFVVRGFALAGDDIGYDGLYGILPRQLVAPELYESVQVLNGASAFLNGAAPGGSGIGGSVNLVPKRAGDTPLNRVTLGFTSPGHSGASFDIARRVGGDAAWGLRVNGATRGGDVAIDDEDRQSDVLGLALDYTGNGFRASLDLAYQDIRVERLRPKVTVNDVVPRVPDADLNYGQPWQYTELRDVFGQLRAEWDIGEHTLLYGALGARDGREDGVYSSLTLLDADTGDASVSGSFIPRTDNNEAATVGLRTQLDTGPVSHALNVGVSANWLTNRNAFEFYADAMPTNLYNPVDTVRPSTVSFVGGDLSDPFPISKTRLTSAFVSDTLGFLDDRVLLTAGARLQKINVRSYSNVTGALTAEYDEQDVTPVFGVVYKPIEGVSLYANRIESLVQGGTAPVSGANPGGGAPLPVSNAGEVLKPYVSRQTEVGVKFGHARLNAGVALFQTDRETAFLQPDPATLDALRFGPFGEQRNRGIEFSAEATPVDGLRMIGGVSILDTELRRTVGGLNQGNDAVGVPDLLVNANVEWDVPALPALTLTGRAVHTGEQAANLANTTHLDSWTRFDIGARYVTLVRDHPLTLRFNIDNIADERYWASAFDSFRPDLLQGAPRTFKLSASIDF</sequence>
<keyword evidence="8 15" id="KW-0675">Receptor</keyword>
<comment type="caution">
    <text evidence="15">The sequence shown here is derived from an EMBL/GenBank/DDBJ whole genome shotgun (WGS) entry which is preliminary data.</text>
</comment>
<keyword evidence="5 10" id="KW-0812">Transmembrane</keyword>
<dbReference type="Pfam" id="PF00593">
    <property type="entry name" value="TonB_dep_Rec_b-barrel"/>
    <property type="match status" value="1"/>
</dbReference>
<dbReference type="RefSeq" id="WP_232136424.1">
    <property type="nucleotide sequence ID" value="NZ_CP089507.1"/>
</dbReference>
<dbReference type="InterPro" id="IPR036942">
    <property type="entry name" value="Beta-barrel_TonB_sf"/>
</dbReference>
<dbReference type="PROSITE" id="PS52016">
    <property type="entry name" value="TONB_DEPENDENT_REC_3"/>
    <property type="match status" value="1"/>
</dbReference>
<evidence type="ECO:0000256" key="9">
    <source>
        <dbReference type="ARBA" id="ARBA00023237"/>
    </source>
</evidence>
<dbReference type="InterPro" id="IPR010105">
    <property type="entry name" value="TonB_sidphr_rcpt"/>
</dbReference>
<evidence type="ECO:0000256" key="5">
    <source>
        <dbReference type="ARBA" id="ARBA00022692"/>
    </source>
</evidence>
<dbReference type="InterPro" id="IPR037066">
    <property type="entry name" value="Plug_dom_sf"/>
</dbReference>
<keyword evidence="4 10" id="KW-1134">Transmembrane beta strand</keyword>
<dbReference type="InterPro" id="IPR000531">
    <property type="entry name" value="Beta-barrel_TonB"/>
</dbReference>
<evidence type="ECO:0000256" key="7">
    <source>
        <dbReference type="ARBA" id="ARBA00023136"/>
    </source>
</evidence>
<dbReference type="NCBIfam" id="TIGR01783">
    <property type="entry name" value="TonB-siderophor"/>
    <property type="match status" value="1"/>
</dbReference>
<evidence type="ECO:0000256" key="10">
    <source>
        <dbReference type="PROSITE-ProRule" id="PRU01360"/>
    </source>
</evidence>
<feature type="chain" id="PRO_5047059308" evidence="12">
    <location>
        <begin position="27"/>
        <end position="735"/>
    </location>
</feature>
<protein>
    <submittedName>
        <fullName evidence="15">TonB-dependent receptor</fullName>
    </submittedName>
</protein>
<dbReference type="Gene3D" id="2.170.130.10">
    <property type="entry name" value="TonB-dependent receptor, plug domain"/>
    <property type="match status" value="1"/>
</dbReference>